<gene>
    <name evidence="1" type="primary">LOC107804225</name>
</gene>
<name>A0A1S4B3U1_TOBAC</name>
<accession>A0A1S4B3U1</accession>
<reference evidence="1" key="1">
    <citation type="submission" date="2025-08" db="UniProtKB">
        <authorList>
            <consortium name="RefSeq"/>
        </authorList>
    </citation>
    <scope>IDENTIFICATION</scope>
</reference>
<proteinExistence type="predicted"/>
<evidence type="ECO:0000313" key="1">
    <source>
        <dbReference type="RefSeq" id="XP_016483592.1"/>
    </source>
</evidence>
<dbReference type="PaxDb" id="4097-A0A1S4B3U1"/>
<sequence length="109" mass="12538">MEGEKVLLKVSLIKVIMRFGKQGKLSPRSHVLDYNTIQMDGDLSYKEEPITIVDRQVRKLRSKEISVVKVQWIDQPVGEATWDTTMELSILNLTQTLPEPNRPHPQVVK</sequence>
<dbReference type="RefSeq" id="XP_016483592.1">
    <property type="nucleotide sequence ID" value="XM_016628106.1"/>
</dbReference>
<organism evidence="1">
    <name type="scientific">Nicotiana tabacum</name>
    <name type="common">Common tobacco</name>
    <dbReference type="NCBI Taxonomy" id="4097"/>
    <lineage>
        <taxon>Eukaryota</taxon>
        <taxon>Viridiplantae</taxon>
        <taxon>Streptophyta</taxon>
        <taxon>Embryophyta</taxon>
        <taxon>Tracheophyta</taxon>
        <taxon>Spermatophyta</taxon>
        <taxon>Magnoliopsida</taxon>
        <taxon>eudicotyledons</taxon>
        <taxon>Gunneridae</taxon>
        <taxon>Pentapetalae</taxon>
        <taxon>asterids</taxon>
        <taxon>lamiids</taxon>
        <taxon>Solanales</taxon>
        <taxon>Solanaceae</taxon>
        <taxon>Nicotianoideae</taxon>
        <taxon>Nicotianeae</taxon>
        <taxon>Nicotiana</taxon>
    </lineage>
</organism>
<dbReference type="PANTHER" id="PTHR46148">
    <property type="entry name" value="CHROMO DOMAIN-CONTAINING PROTEIN"/>
    <property type="match status" value="1"/>
</dbReference>
<dbReference type="KEGG" id="nta:107804225"/>
<protein>
    <submittedName>
        <fullName evidence="1">Uncharacterized protein</fullName>
    </submittedName>
</protein>
<dbReference type="AlphaFoldDB" id="A0A1S4B3U1"/>
<dbReference type="PANTHER" id="PTHR46148:SF60">
    <property type="entry name" value="CHROMO DOMAIN-CONTAINING PROTEIN"/>
    <property type="match status" value="1"/>
</dbReference>
<dbReference type="OrthoDB" id="1723102at2759"/>